<dbReference type="Proteomes" id="UP000185221">
    <property type="component" value="Unassembled WGS sequence"/>
</dbReference>
<dbReference type="Gene3D" id="1.10.150.120">
    <property type="entry name" value="[2Fe-2S]-binding domain"/>
    <property type="match status" value="1"/>
</dbReference>
<keyword evidence="4" id="KW-0411">Iron-sulfur</keyword>
<evidence type="ECO:0000313" key="7">
    <source>
        <dbReference type="Proteomes" id="UP000185221"/>
    </source>
</evidence>
<evidence type="ECO:0000256" key="2">
    <source>
        <dbReference type="ARBA" id="ARBA00022723"/>
    </source>
</evidence>
<accession>A0A1N6DFB7</accession>
<keyword evidence="1" id="KW-0001">2Fe-2S</keyword>
<protein>
    <submittedName>
        <fullName evidence="6">Nicotinate dehydrogenase subunit A</fullName>
    </submittedName>
</protein>
<proteinExistence type="predicted"/>
<dbReference type="GO" id="GO:0051537">
    <property type="term" value="F:2 iron, 2 sulfur cluster binding"/>
    <property type="evidence" value="ECO:0007669"/>
    <property type="project" value="UniProtKB-KW"/>
</dbReference>
<dbReference type="Pfam" id="PF00111">
    <property type="entry name" value="Fer2"/>
    <property type="match status" value="1"/>
</dbReference>
<dbReference type="SUPFAM" id="SSF54292">
    <property type="entry name" value="2Fe-2S ferredoxin-like"/>
    <property type="match status" value="1"/>
</dbReference>
<dbReference type="GO" id="GO:0016491">
    <property type="term" value="F:oxidoreductase activity"/>
    <property type="evidence" value="ECO:0007669"/>
    <property type="project" value="InterPro"/>
</dbReference>
<keyword evidence="2" id="KW-0479">Metal-binding</keyword>
<dbReference type="InterPro" id="IPR036884">
    <property type="entry name" value="2Fe-2S-bd_dom_sf"/>
</dbReference>
<evidence type="ECO:0000256" key="3">
    <source>
        <dbReference type="ARBA" id="ARBA00023004"/>
    </source>
</evidence>
<dbReference type="CDD" id="cd00207">
    <property type="entry name" value="fer2"/>
    <property type="match status" value="1"/>
</dbReference>
<gene>
    <name evidence="6" type="ORF">SAMN05444394_0827</name>
</gene>
<evidence type="ECO:0000256" key="1">
    <source>
        <dbReference type="ARBA" id="ARBA00022714"/>
    </source>
</evidence>
<dbReference type="InterPro" id="IPR012675">
    <property type="entry name" value="Beta-grasp_dom_sf"/>
</dbReference>
<dbReference type="PANTHER" id="PTHR44379:SF6">
    <property type="entry name" value="BLR6046 PROTEIN"/>
    <property type="match status" value="1"/>
</dbReference>
<evidence type="ECO:0000256" key="4">
    <source>
        <dbReference type="ARBA" id="ARBA00023014"/>
    </source>
</evidence>
<name>A0A1N6DFB7_9BACT</name>
<dbReference type="OrthoDB" id="9796880at2"/>
<dbReference type="InterPro" id="IPR002888">
    <property type="entry name" value="2Fe-2S-bd"/>
</dbReference>
<reference evidence="7" key="1">
    <citation type="submission" date="2016-11" db="EMBL/GenBank/DDBJ databases">
        <authorList>
            <person name="Varghese N."/>
            <person name="Submissions S."/>
        </authorList>
    </citation>
    <scope>NUCLEOTIDE SEQUENCE [LARGE SCALE GENOMIC DNA]</scope>
    <source>
        <strain evidence="7">DSM 15292</strain>
    </source>
</reference>
<dbReference type="Gene3D" id="3.10.20.30">
    <property type="match status" value="1"/>
</dbReference>
<dbReference type="RefSeq" id="WP_074223548.1">
    <property type="nucleotide sequence ID" value="NZ_FSRC01000001.1"/>
</dbReference>
<dbReference type="PROSITE" id="PS51085">
    <property type="entry name" value="2FE2S_FER_2"/>
    <property type="match status" value="1"/>
</dbReference>
<dbReference type="SUPFAM" id="SSF47741">
    <property type="entry name" value="CO dehydrogenase ISP C-domain like"/>
    <property type="match status" value="1"/>
</dbReference>
<dbReference type="InterPro" id="IPR001041">
    <property type="entry name" value="2Fe-2S_ferredoxin-type"/>
</dbReference>
<sequence>MPQYKLRINGLVKEVETDADTPLLYVLRDELELNGPKFGCGLSQCGACMVLIDGEATTSCMRPISSLGNAEIITLEGLRGKNGELHPVQQAFVQEQAAQCGYCLNGMVMASVGLLNQNPNPNDQEIREGMQLNLCRCSTHSRIIKAIKTAAKTQ</sequence>
<dbReference type="GO" id="GO:0046872">
    <property type="term" value="F:metal ion binding"/>
    <property type="evidence" value="ECO:0007669"/>
    <property type="project" value="UniProtKB-KW"/>
</dbReference>
<keyword evidence="3" id="KW-0408">Iron</keyword>
<dbReference type="InterPro" id="IPR051452">
    <property type="entry name" value="Diverse_Oxidoreductases"/>
</dbReference>
<evidence type="ECO:0000313" key="6">
    <source>
        <dbReference type="EMBL" id="SIN69501.1"/>
    </source>
</evidence>
<dbReference type="EMBL" id="FSRC01000001">
    <property type="protein sequence ID" value="SIN69501.1"/>
    <property type="molecule type" value="Genomic_DNA"/>
</dbReference>
<dbReference type="AlphaFoldDB" id="A0A1N6DFB7"/>
<dbReference type="Pfam" id="PF01799">
    <property type="entry name" value="Fer2_2"/>
    <property type="match status" value="1"/>
</dbReference>
<organism evidence="6 7">
    <name type="scientific">Algoriphagus halophilus</name>
    <dbReference type="NCBI Taxonomy" id="226505"/>
    <lineage>
        <taxon>Bacteria</taxon>
        <taxon>Pseudomonadati</taxon>
        <taxon>Bacteroidota</taxon>
        <taxon>Cytophagia</taxon>
        <taxon>Cytophagales</taxon>
        <taxon>Cyclobacteriaceae</taxon>
        <taxon>Algoriphagus</taxon>
    </lineage>
</organism>
<evidence type="ECO:0000259" key="5">
    <source>
        <dbReference type="PROSITE" id="PS51085"/>
    </source>
</evidence>
<keyword evidence="7" id="KW-1185">Reference proteome</keyword>
<dbReference type="InterPro" id="IPR036010">
    <property type="entry name" value="2Fe-2S_ferredoxin-like_sf"/>
</dbReference>
<feature type="domain" description="2Fe-2S ferredoxin-type" evidence="5">
    <location>
        <begin position="2"/>
        <end position="78"/>
    </location>
</feature>
<dbReference type="STRING" id="226505.SAMN05444394_0827"/>
<dbReference type="PANTHER" id="PTHR44379">
    <property type="entry name" value="OXIDOREDUCTASE WITH IRON-SULFUR SUBUNIT"/>
    <property type="match status" value="1"/>
</dbReference>